<keyword evidence="3" id="KW-0804">Transcription</keyword>
<dbReference type="EMBL" id="QJSU01000012">
    <property type="protein sequence ID" value="PYE36610.1"/>
    <property type="molecule type" value="Genomic_DNA"/>
</dbReference>
<evidence type="ECO:0000313" key="6">
    <source>
        <dbReference type="EMBL" id="PYE36610.1"/>
    </source>
</evidence>
<dbReference type="InterPro" id="IPR050397">
    <property type="entry name" value="Env_Response_Regulators"/>
</dbReference>
<dbReference type="Gene3D" id="2.60.120.10">
    <property type="entry name" value="Jelly Rolls"/>
    <property type="match status" value="1"/>
</dbReference>
<dbReference type="InterPro" id="IPR014710">
    <property type="entry name" value="RmlC-like_jellyroll"/>
</dbReference>
<evidence type="ECO:0000259" key="5">
    <source>
        <dbReference type="PROSITE" id="PS51063"/>
    </source>
</evidence>
<organism evidence="6 7">
    <name type="scientific">Psychrobacter fozii</name>
    <dbReference type="NCBI Taxonomy" id="198480"/>
    <lineage>
        <taxon>Bacteria</taxon>
        <taxon>Pseudomonadati</taxon>
        <taxon>Pseudomonadota</taxon>
        <taxon>Gammaproteobacteria</taxon>
        <taxon>Moraxellales</taxon>
        <taxon>Moraxellaceae</taxon>
        <taxon>Psychrobacter</taxon>
    </lineage>
</organism>
<dbReference type="PROSITE" id="PS51063">
    <property type="entry name" value="HTH_CRP_2"/>
    <property type="match status" value="1"/>
</dbReference>
<keyword evidence="2" id="KW-0238">DNA-binding</keyword>
<evidence type="ECO:0000313" key="7">
    <source>
        <dbReference type="Proteomes" id="UP000247746"/>
    </source>
</evidence>
<keyword evidence="1" id="KW-0805">Transcription regulation</keyword>
<evidence type="ECO:0000259" key="4">
    <source>
        <dbReference type="PROSITE" id="PS50042"/>
    </source>
</evidence>
<dbReference type="Pfam" id="PF00027">
    <property type="entry name" value="cNMP_binding"/>
    <property type="match status" value="1"/>
</dbReference>
<evidence type="ECO:0000256" key="1">
    <source>
        <dbReference type="ARBA" id="ARBA00023015"/>
    </source>
</evidence>
<dbReference type="GO" id="GO:0003677">
    <property type="term" value="F:DNA binding"/>
    <property type="evidence" value="ECO:0007669"/>
    <property type="project" value="UniProtKB-KW"/>
</dbReference>
<dbReference type="InterPro" id="IPR012318">
    <property type="entry name" value="HTH_CRP"/>
</dbReference>
<gene>
    <name evidence="6" type="ORF">DFP82_11256</name>
</gene>
<dbReference type="PANTHER" id="PTHR24567:SF74">
    <property type="entry name" value="HTH-TYPE TRANSCRIPTIONAL REGULATOR ARCR"/>
    <property type="match status" value="1"/>
</dbReference>
<comment type="caution">
    <text evidence="6">The sequence shown here is derived from an EMBL/GenBank/DDBJ whole genome shotgun (WGS) entry which is preliminary data.</text>
</comment>
<sequence length="202" mass="22953">MTQRTLSDGEALFRIQEASNELYQVVSGKIKCNIYSQDGTEVVIGTLLSGETFGEQGLIDELPRATNTYSVGDSVVNVLSKRHFFRLNHKHPEINTQLLIMFSHRMRVAFEVNTDNLTLPLHQRLARCIYRIVLNQSSKMAQNNELEITISHADLARMVGVSRQSVSKELKQMEREKLICIQYGKIVINNMDALSKAYHDAN</sequence>
<keyword evidence="7" id="KW-1185">Reference proteome</keyword>
<dbReference type="GO" id="GO:0005829">
    <property type="term" value="C:cytosol"/>
    <property type="evidence" value="ECO:0007669"/>
    <property type="project" value="TreeGrafter"/>
</dbReference>
<dbReference type="Proteomes" id="UP000247746">
    <property type="component" value="Unassembled WGS sequence"/>
</dbReference>
<dbReference type="OrthoDB" id="6881322at2"/>
<dbReference type="SMART" id="SM00419">
    <property type="entry name" value="HTH_CRP"/>
    <property type="match status" value="1"/>
</dbReference>
<dbReference type="CDD" id="cd00038">
    <property type="entry name" value="CAP_ED"/>
    <property type="match status" value="1"/>
</dbReference>
<dbReference type="InterPro" id="IPR000595">
    <property type="entry name" value="cNMP-bd_dom"/>
</dbReference>
<evidence type="ECO:0000256" key="3">
    <source>
        <dbReference type="ARBA" id="ARBA00023163"/>
    </source>
</evidence>
<protein>
    <submittedName>
        <fullName evidence="6">CRP-like cAMP-binding protein</fullName>
    </submittedName>
</protein>
<dbReference type="Pfam" id="PF13545">
    <property type="entry name" value="HTH_Crp_2"/>
    <property type="match status" value="1"/>
</dbReference>
<dbReference type="GO" id="GO:0003700">
    <property type="term" value="F:DNA-binding transcription factor activity"/>
    <property type="evidence" value="ECO:0007669"/>
    <property type="project" value="TreeGrafter"/>
</dbReference>
<dbReference type="PANTHER" id="PTHR24567">
    <property type="entry name" value="CRP FAMILY TRANSCRIPTIONAL REGULATORY PROTEIN"/>
    <property type="match status" value="1"/>
</dbReference>
<dbReference type="InterPro" id="IPR018490">
    <property type="entry name" value="cNMP-bd_dom_sf"/>
</dbReference>
<dbReference type="AlphaFoldDB" id="A0A2V4UV00"/>
<dbReference type="SMART" id="SM00100">
    <property type="entry name" value="cNMP"/>
    <property type="match status" value="1"/>
</dbReference>
<dbReference type="InterPro" id="IPR036390">
    <property type="entry name" value="WH_DNA-bd_sf"/>
</dbReference>
<proteinExistence type="predicted"/>
<evidence type="ECO:0000256" key="2">
    <source>
        <dbReference type="ARBA" id="ARBA00023125"/>
    </source>
</evidence>
<dbReference type="RefSeq" id="WP_110924264.1">
    <property type="nucleotide sequence ID" value="NZ_QJSU01000012.1"/>
</dbReference>
<accession>A0A2V4UV00</accession>
<reference evidence="6 7" key="1">
    <citation type="submission" date="2018-06" db="EMBL/GenBank/DDBJ databases">
        <title>Genomic Encyclopedia of Type Strains, Phase III (KMG-III): the genomes of soil and plant-associated and newly described type strains.</title>
        <authorList>
            <person name="Whitman W."/>
        </authorList>
    </citation>
    <scope>NUCLEOTIDE SEQUENCE [LARGE SCALE GENOMIC DNA]</scope>
    <source>
        <strain evidence="6 7">CECT 5889</strain>
    </source>
</reference>
<feature type="domain" description="HTH crp-type" evidence="5">
    <location>
        <begin position="119"/>
        <end position="192"/>
    </location>
</feature>
<feature type="domain" description="Cyclic nucleotide-binding" evidence="4">
    <location>
        <begin position="1"/>
        <end position="105"/>
    </location>
</feature>
<dbReference type="SUPFAM" id="SSF46785">
    <property type="entry name" value="Winged helix' DNA-binding domain"/>
    <property type="match status" value="1"/>
</dbReference>
<dbReference type="SUPFAM" id="SSF51206">
    <property type="entry name" value="cAMP-binding domain-like"/>
    <property type="match status" value="1"/>
</dbReference>
<dbReference type="PROSITE" id="PS50042">
    <property type="entry name" value="CNMP_BINDING_3"/>
    <property type="match status" value="1"/>
</dbReference>
<name>A0A2V4UV00_9GAMM</name>